<dbReference type="InterPro" id="IPR023393">
    <property type="entry name" value="START-like_dom_sf"/>
</dbReference>
<comment type="caution">
    <text evidence="2">The sequence shown here is derived from an EMBL/GenBank/DDBJ whole genome shotgun (WGS) entry which is preliminary data.</text>
</comment>
<dbReference type="InterPro" id="IPR001054">
    <property type="entry name" value="A/G_cyclase"/>
</dbReference>
<gene>
    <name evidence="2" type="ORF">HY618_05545</name>
</gene>
<accession>A0A933E9T5</accession>
<dbReference type="Proteomes" id="UP000752292">
    <property type="component" value="Unassembled WGS sequence"/>
</dbReference>
<dbReference type="Gene3D" id="3.30.70.1230">
    <property type="entry name" value="Nucleotide cyclase"/>
    <property type="match status" value="1"/>
</dbReference>
<dbReference type="Pfam" id="PF19363">
    <property type="entry name" value="DUF5939"/>
    <property type="match status" value="1"/>
</dbReference>
<dbReference type="AlphaFoldDB" id="A0A933E9T5"/>
<dbReference type="SUPFAM" id="SSF55961">
    <property type="entry name" value="Bet v1-like"/>
    <property type="match status" value="1"/>
</dbReference>
<dbReference type="Gene3D" id="3.30.530.20">
    <property type="match status" value="1"/>
</dbReference>
<dbReference type="PROSITE" id="PS50125">
    <property type="entry name" value="GUANYLATE_CYCLASE_2"/>
    <property type="match status" value="1"/>
</dbReference>
<proteinExistence type="predicted"/>
<dbReference type="InterPro" id="IPR045983">
    <property type="entry name" value="GUC-dom-containing_N"/>
</dbReference>
<dbReference type="PANTHER" id="PTHR43081:SF19">
    <property type="entry name" value="PH-SENSITIVE ADENYLATE CYCLASE RV1264"/>
    <property type="match status" value="1"/>
</dbReference>
<dbReference type="Pfam" id="PF00211">
    <property type="entry name" value="Guanylate_cyc"/>
    <property type="match status" value="1"/>
</dbReference>
<organism evidence="2 3">
    <name type="scientific">Tectimicrobiota bacterium</name>
    <dbReference type="NCBI Taxonomy" id="2528274"/>
    <lineage>
        <taxon>Bacteria</taxon>
        <taxon>Pseudomonadati</taxon>
        <taxon>Nitrospinota/Tectimicrobiota group</taxon>
        <taxon>Candidatus Tectimicrobiota</taxon>
    </lineage>
</organism>
<dbReference type="InterPro" id="IPR019587">
    <property type="entry name" value="Polyketide_cyclase/dehydratase"/>
</dbReference>
<name>A0A933E9T5_UNCTE</name>
<evidence type="ECO:0000313" key="2">
    <source>
        <dbReference type="EMBL" id="MBI4251905.1"/>
    </source>
</evidence>
<sequence length="603" mass="65673">MRTWAWEWTLPAPPERLWPLVSDTDRLNRLAGLPPVRFRFEPLATGGSRTVAEARLLGGLVRLRYRETPFEWAVNRCYAVRREFGRGPLRWYSAAVELHPGGEETRLVQTIVLCLRWRFLRPLLPWVESLMRAKFSRAYARLAGEAGGGAPPAGDGRTATAEEKTLRLFEQLRPPLEGDAPKVLARHIATAPESDLRLIRPFALARRYGRSRGEMLEGCLAGVEAGALNLTWAVLCPHCRGAKQQAGSLSEIAPEAYCESCNIHFEAQFDVSLEATFAPVPSLRRVAEETYCAGGPQNTPHVLQQVLLPAGEERSEELELPPGAYRLRSPQSLLYASLRVLPPAPPGGERLEVELSPGGLAPPQSDVRAGRLRLTFRNRTGGDALLVLERTAWADDAATGLDVAFFERYRRLFGADAFRPGEGLAVQNVALLFTDLKGSTAMYEAAGDAAAYGRVRDHFGILRAAIRANGGGLVKTIGDAVMASFKAPEEAVCAALAMHAGIARWNAERGEEPLLLKMGIHAGHALVVTSNGQLDFFGRMVNISARAQEASQGGDIVLTPPVFEDPAAARLLAGTPHRAESLTLSLRGIGGSFMLRRIWPLAG</sequence>
<dbReference type="PANTHER" id="PTHR43081">
    <property type="entry name" value="ADENYLATE CYCLASE, TERMINAL-DIFFERENTIATION SPECIFIC-RELATED"/>
    <property type="match status" value="1"/>
</dbReference>
<dbReference type="CDD" id="cd07302">
    <property type="entry name" value="CHD"/>
    <property type="match status" value="1"/>
</dbReference>
<evidence type="ECO:0000313" key="3">
    <source>
        <dbReference type="Proteomes" id="UP000752292"/>
    </source>
</evidence>
<dbReference type="InterPro" id="IPR050697">
    <property type="entry name" value="Adenylyl/Guanylyl_Cyclase_3/4"/>
</dbReference>
<feature type="domain" description="Guanylate cyclase" evidence="1">
    <location>
        <begin position="430"/>
        <end position="548"/>
    </location>
</feature>
<dbReference type="InterPro" id="IPR029787">
    <property type="entry name" value="Nucleotide_cyclase"/>
</dbReference>
<reference evidence="2" key="1">
    <citation type="submission" date="2020-07" db="EMBL/GenBank/DDBJ databases">
        <title>Huge and variable diversity of episymbiotic CPR bacteria and DPANN archaea in groundwater ecosystems.</title>
        <authorList>
            <person name="He C.Y."/>
            <person name="Keren R."/>
            <person name="Whittaker M."/>
            <person name="Farag I.F."/>
            <person name="Doudna J."/>
            <person name="Cate J.H.D."/>
            <person name="Banfield J.F."/>
        </authorList>
    </citation>
    <scope>NUCLEOTIDE SEQUENCE</scope>
    <source>
        <strain evidence="2">NC_groundwater_1370_Ag_S-0.2um_69_93</strain>
    </source>
</reference>
<dbReference type="GO" id="GO:0035556">
    <property type="term" value="P:intracellular signal transduction"/>
    <property type="evidence" value="ECO:0007669"/>
    <property type="project" value="InterPro"/>
</dbReference>
<dbReference type="GO" id="GO:0004016">
    <property type="term" value="F:adenylate cyclase activity"/>
    <property type="evidence" value="ECO:0007669"/>
    <property type="project" value="UniProtKB-ARBA"/>
</dbReference>
<dbReference type="SUPFAM" id="SSF55073">
    <property type="entry name" value="Nucleotide cyclase"/>
    <property type="match status" value="1"/>
</dbReference>
<protein>
    <submittedName>
        <fullName evidence="2">SRPBCC family protein</fullName>
    </submittedName>
</protein>
<evidence type="ECO:0000259" key="1">
    <source>
        <dbReference type="PROSITE" id="PS50125"/>
    </source>
</evidence>
<dbReference type="EMBL" id="JACQRX010000241">
    <property type="protein sequence ID" value="MBI4251905.1"/>
    <property type="molecule type" value="Genomic_DNA"/>
</dbReference>
<dbReference type="Pfam" id="PF10604">
    <property type="entry name" value="Polyketide_cyc2"/>
    <property type="match status" value="1"/>
</dbReference>
<dbReference type="GO" id="GO:0006171">
    <property type="term" value="P:cAMP biosynthetic process"/>
    <property type="evidence" value="ECO:0007669"/>
    <property type="project" value="TreeGrafter"/>
</dbReference>
<dbReference type="SMART" id="SM00044">
    <property type="entry name" value="CYCc"/>
    <property type="match status" value="1"/>
</dbReference>